<dbReference type="EMBL" id="PQXF01000033">
    <property type="protein sequence ID" value="PXF58704.1"/>
    <property type="molecule type" value="Genomic_DNA"/>
</dbReference>
<protein>
    <submittedName>
        <fullName evidence="1">Radical SAM protein</fullName>
    </submittedName>
</protein>
<organism evidence="1 2">
    <name type="scientific">Candidatus Methanogaster sp</name>
    <dbReference type="NCBI Taxonomy" id="3386292"/>
    <lineage>
        <taxon>Archaea</taxon>
        <taxon>Methanobacteriati</taxon>
        <taxon>Methanobacteriota</taxon>
        <taxon>Stenosarchaea group</taxon>
        <taxon>Methanomicrobia</taxon>
        <taxon>Methanosarcinales</taxon>
        <taxon>ANME-2 cluster</taxon>
        <taxon>Candidatus Methanogasteraceae</taxon>
        <taxon>Candidatus Methanogaster</taxon>
    </lineage>
</organism>
<sequence>MNRDMLYRPHSLLLQWHITDRCNLRCKHCYQERDSGGELPFQSLLDVYREFQELLDFWNRDETLPMTRGHITVTGGEPFVRHDFMDLLEFFSARRQRISYAILTNGSFIDAEMAHRLHNLTPTFVQVSIDGMQATHDRIRGTGDFKRVVSAVKHLVREHVPTFISFTAHRANFREFADVAKLGMRLRVDRVWADRFIPLGRGLASECPVLNPSETREFFEIMYRARRKAKRRLFCRTEIAMHRALQFLVAGGRPYHCTAGDTLITVMPNGDLYPCRRIPIRVGNLLETPLIELYYKSDLFCALRKRISEGCEGCFYSGLCRGGLRCLSYALTGDPFTTDPGCWQL</sequence>
<accession>A0AC61L012</accession>
<reference evidence="1" key="1">
    <citation type="submission" date="2018-01" db="EMBL/GenBank/DDBJ databases">
        <authorList>
            <person name="Krukenberg V."/>
        </authorList>
    </citation>
    <scope>NUCLEOTIDE SEQUENCE</scope>
    <source>
        <strain evidence="1">E20ANME2</strain>
    </source>
</reference>
<dbReference type="Proteomes" id="UP000248329">
    <property type="component" value="Unassembled WGS sequence"/>
</dbReference>
<gene>
    <name evidence="1" type="ORF">C4B59_12805</name>
</gene>
<name>A0AC61L012_9EURY</name>
<proteinExistence type="predicted"/>
<evidence type="ECO:0000313" key="1">
    <source>
        <dbReference type="EMBL" id="PXF58704.1"/>
    </source>
</evidence>
<comment type="caution">
    <text evidence="1">The sequence shown here is derived from an EMBL/GenBank/DDBJ whole genome shotgun (WGS) entry which is preliminary data.</text>
</comment>
<evidence type="ECO:0000313" key="2">
    <source>
        <dbReference type="Proteomes" id="UP000248329"/>
    </source>
</evidence>